<proteinExistence type="inferred from homology"/>
<reference evidence="4 5" key="1">
    <citation type="submission" date="2011-11" db="EMBL/GenBank/DDBJ databases">
        <title>The Genome Sequence of Dialister succinatiphilus YIT 11850.</title>
        <authorList>
            <consortium name="The Broad Institute Genome Sequencing Platform"/>
            <person name="Earl A."/>
            <person name="Ward D."/>
            <person name="Feldgarden M."/>
            <person name="Gevers D."/>
            <person name="Morotomi M."/>
            <person name="Young S.K."/>
            <person name="Zeng Q."/>
            <person name="Gargeya S."/>
            <person name="Fitzgerald M."/>
            <person name="Haas B."/>
            <person name="Abouelleil A."/>
            <person name="Alvarado L."/>
            <person name="Arachchi H.M."/>
            <person name="Berlin A."/>
            <person name="Brown A."/>
            <person name="Chapman S.B."/>
            <person name="Dunbar C."/>
            <person name="Gearin G."/>
            <person name="Goldberg J."/>
            <person name="Griggs A."/>
            <person name="Gujja S."/>
            <person name="Heiman D."/>
            <person name="Howarth C."/>
            <person name="Lui A."/>
            <person name="MacDonald P.J.P."/>
            <person name="Montmayeur A."/>
            <person name="Murphy C."/>
            <person name="Neiman D."/>
            <person name="Pearson M."/>
            <person name="Priest M."/>
            <person name="Roberts A."/>
            <person name="Saif S."/>
            <person name="Shea T."/>
            <person name="Sisk P."/>
            <person name="Stolte C."/>
            <person name="Sykes S."/>
            <person name="Wortman J."/>
            <person name="Nusbaum C."/>
            <person name="Birren B."/>
        </authorList>
    </citation>
    <scope>NUCLEOTIDE SEQUENCE [LARGE SCALE GENOMIC DNA]</scope>
    <source>
        <strain evidence="4 5">YIT 11850</strain>
    </source>
</reference>
<dbReference type="CDD" id="cd01715">
    <property type="entry name" value="ETF_alpha"/>
    <property type="match status" value="1"/>
</dbReference>
<dbReference type="PANTHER" id="PTHR43153:SF1">
    <property type="entry name" value="ELECTRON TRANSFER FLAVOPROTEIN SUBUNIT ALPHA, MITOCHONDRIAL"/>
    <property type="match status" value="1"/>
</dbReference>
<feature type="binding site" evidence="2">
    <location>
        <begin position="247"/>
        <end position="248"/>
    </location>
    <ligand>
        <name>FAD</name>
        <dbReference type="ChEBI" id="CHEBI:57692"/>
    </ligand>
</feature>
<dbReference type="Pfam" id="PF01012">
    <property type="entry name" value="ETF"/>
    <property type="match status" value="1"/>
</dbReference>
<gene>
    <name evidence="4" type="ORF">HMPREF9453_01927</name>
</gene>
<dbReference type="PATRIC" id="fig|742743.3.peg.1941"/>
<dbReference type="InterPro" id="IPR014731">
    <property type="entry name" value="ETF_asu_C"/>
</dbReference>
<dbReference type="OrthoDB" id="9770286at2"/>
<protein>
    <recommendedName>
        <fullName evidence="3">Electron transfer flavoprotein alpha/beta-subunit N-terminal domain-containing protein</fullName>
    </recommendedName>
</protein>
<dbReference type="GO" id="GO:0050660">
    <property type="term" value="F:flavin adenine dinucleotide binding"/>
    <property type="evidence" value="ECO:0007669"/>
    <property type="project" value="InterPro"/>
</dbReference>
<evidence type="ECO:0000256" key="1">
    <source>
        <dbReference type="ARBA" id="ARBA00005817"/>
    </source>
</evidence>
<keyword evidence="2" id="KW-0274">FAD</keyword>
<dbReference type="EMBL" id="ADLT01000065">
    <property type="protein sequence ID" value="EHO62209.1"/>
    <property type="molecule type" value="Genomic_DNA"/>
</dbReference>
<dbReference type="PANTHER" id="PTHR43153">
    <property type="entry name" value="ELECTRON TRANSFER FLAVOPROTEIN ALPHA"/>
    <property type="match status" value="1"/>
</dbReference>
<dbReference type="Proteomes" id="UP000003277">
    <property type="component" value="Unassembled WGS sequence"/>
</dbReference>
<dbReference type="RefSeq" id="WP_008860421.1">
    <property type="nucleotide sequence ID" value="NZ_JH591189.1"/>
</dbReference>
<dbReference type="InterPro" id="IPR001308">
    <property type="entry name" value="ETF_a/FixB"/>
</dbReference>
<dbReference type="HOGENOM" id="CLU_034178_1_1_9"/>
<dbReference type="SUPFAM" id="SSF52467">
    <property type="entry name" value="DHS-like NAD/FAD-binding domain"/>
    <property type="match status" value="1"/>
</dbReference>
<keyword evidence="5" id="KW-1185">Reference proteome</keyword>
<dbReference type="SUPFAM" id="SSF52402">
    <property type="entry name" value="Adenine nucleotide alpha hydrolases-like"/>
    <property type="match status" value="1"/>
</dbReference>
<evidence type="ECO:0000313" key="4">
    <source>
        <dbReference type="EMBL" id="EHO62209.1"/>
    </source>
</evidence>
<dbReference type="GO" id="GO:0009055">
    <property type="term" value="F:electron transfer activity"/>
    <property type="evidence" value="ECO:0007669"/>
    <property type="project" value="InterPro"/>
</dbReference>
<dbReference type="GO" id="GO:0033539">
    <property type="term" value="P:fatty acid beta-oxidation using acyl-CoA dehydrogenase"/>
    <property type="evidence" value="ECO:0007669"/>
    <property type="project" value="TreeGrafter"/>
</dbReference>
<dbReference type="SMART" id="SM00893">
    <property type="entry name" value="ETF"/>
    <property type="match status" value="1"/>
</dbReference>
<comment type="cofactor">
    <cofactor evidence="2">
        <name>FAD</name>
        <dbReference type="ChEBI" id="CHEBI:57692"/>
    </cofactor>
    <text evidence="2">Binds 1 FAD per dimer.</text>
</comment>
<dbReference type="STRING" id="742743.HMPREF9453_01927"/>
<dbReference type="Gene3D" id="3.40.50.1220">
    <property type="entry name" value="TPP-binding domain"/>
    <property type="match status" value="1"/>
</dbReference>
<feature type="binding site" evidence="2">
    <location>
        <begin position="261"/>
        <end position="265"/>
    </location>
    <ligand>
        <name>FAD</name>
        <dbReference type="ChEBI" id="CHEBI:57692"/>
    </ligand>
</feature>
<keyword evidence="2" id="KW-0285">Flavoprotein</keyword>
<feature type="binding site" evidence="2">
    <location>
        <begin position="278"/>
        <end position="285"/>
    </location>
    <ligand>
        <name>FAD</name>
        <dbReference type="ChEBI" id="CHEBI:57692"/>
    </ligand>
</feature>
<dbReference type="InterPro" id="IPR029035">
    <property type="entry name" value="DHS-like_NAD/FAD-binding_dom"/>
</dbReference>
<dbReference type="AlphaFoldDB" id="H1D2T9"/>
<comment type="caution">
    <text evidence="4">The sequence shown here is derived from an EMBL/GenBank/DDBJ whole genome shotgun (WGS) entry which is preliminary data.</text>
</comment>
<evidence type="ECO:0000256" key="2">
    <source>
        <dbReference type="PIRSR" id="PIRSR000089-1"/>
    </source>
</evidence>
<feature type="binding site" evidence="2">
    <location>
        <position position="298"/>
    </location>
    <ligand>
        <name>FAD</name>
        <dbReference type="ChEBI" id="CHEBI:57692"/>
    </ligand>
</feature>
<comment type="similarity">
    <text evidence="1">Belongs to the ETF alpha-subunit/FixB family.</text>
</comment>
<organism evidence="4 5">
    <name type="scientific">Dialister succinatiphilus YIT 11850</name>
    <dbReference type="NCBI Taxonomy" id="742743"/>
    <lineage>
        <taxon>Bacteria</taxon>
        <taxon>Bacillati</taxon>
        <taxon>Bacillota</taxon>
        <taxon>Negativicutes</taxon>
        <taxon>Veillonellales</taxon>
        <taxon>Veillonellaceae</taxon>
        <taxon>Dialister</taxon>
    </lineage>
</organism>
<dbReference type="eggNOG" id="COG2025">
    <property type="taxonomic scope" value="Bacteria"/>
</dbReference>
<evidence type="ECO:0000313" key="5">
    <source>
        <dbReference type="Proteomes" id="UP000003277"/>
    </source>
</evidence>
<dbReference type="PIRSF" id="PIRSF000089">
    <property type="entry name" value="Electra_flavoP_a"/>
    <property type="match status" value="1"/>
</dbReference>
<accession>H1D2T9</accession>
<dbReference type="InterPro" id="IPR033947">
    <property type="entry name" value="ETF_alpha_N"/>
</dbReference>
<feature type="binding site" evidence="2">
    <location>
        <position position="222"/>
    </location>
    <ligand>
        <name>FAD</name>
        <dbReference type="ChEBI" id="CHEBI:57692"/>
    </ligand>
</feature>
<name>H1D2T9_9FIRM</name>
<dbReference type="InterPro" id="IPR014730">
    <property type="entry name" value="ETF_a/b_N"/>
</dbReference>
<evidence type="ECO:0000259" key="3">
    <source>
        <dbReference type="SMART" id="SM00893"/>
    </source>
</evidence>
<dbReference type="InterPro" id="IPR014729">
    <property type="entry name" value="Rossmann-like_a/b/a_fold"/>
</dbReference>
<feature type="domain" description="Electron transfer flavoprotein alpha/beta-subunit N-terminal" evidence="3">
    <location>
        <begin position="9"/>
        <end position="198"/>
    </location>
</feature>
<dbReference type="Gene3D" id="3.40.50.620">
    <property type="entry name" value="HUPs"/>
    <property type="match status" value="1"/>
</dbReference>
<sequence>MDFSTYKGIYVIGALVNGGIQKVTGELVGEARLLADELGETVHVVLVGGTLKDDPASLIPLGADKVYVLTHKLLSHYDGKAYQKVLASFLKDRKPDTIIFAATSFGRDLAPRLAAELVCGVTADVTELSADKEKRLVIWSRPAMDGNIMADIVSPLFRPQVGTVRPGIFKYPKADESRQGTVEEVPVTLDEEDLGTVLKSIIQGEKDENPVETAKVIVAGGRGFHSREEWEMVHELADLLGAAVGCSRPISELGWEPHSRQIGQTGKGVSPKVYFALGISGAMQHMCAVNADIVIAVNRDPKAPIMEMADYAVVADLKEFMPRLIEKLKTWKAEKQA</sequence>
<dbReference type="Pfam" id="PF00766">
    <property type="entry name" value="ETF_alpha"/>
    <property type="match status" value="1"/>
</dbReference>